<dbReference type="Pfam" id="PF08282">
    <property type="entry name" value="Hydrolase_3"/>
    <property type="match status" value="1"/>
</dbReference>
<keyword evidence="2" id="KW-1185">Reference proteome</keyword>
<dbReference type="RefSeq" id="WP_307323095.1">
    <property type="nucleotide sequence ID" value="NZ_JAUSUG010000003.1"/>
</dbReference>
<dbReference type="Gene3D" id="3.40.50.1000">
    <property type="entry name" value="HAD superfamily/HAD-like"/>
    <property type="match status" value="1"/>
</dbReference>
<dbReference type="SFLD" id="SFLDG01140">
    <property type="entry name" value="C2.B:_Phosphomannomutase_and_P"/>
    <property type="match status" value="1"/>
</dbReference>
<organism evidence="1 2">
    <name type="scientific">Evansella vedderi</name>
    <dbReference type="NCBI Taxonomy" id="38282"/>
    <lineage>
        <taxon>Bacteria</taxon>
        <taxon>Bacillati</taxon>
        <taxon>Bacillota</taxon>
        <taxon>Bacilli</taxon>
        <taxon>Bacillales</taxon>
        <taxon>Bacillaceae</taxon>
        <taxon>Evansella</taxon>
    </lineage>
</organism>
<dbReference type="EMBL" id="JAUSUG010000003">
    <property type="protein sequence ID" value="MDQ0253886.1"/>
    <property type="molecule type" value="Genomic_DNA"/>
</dbReference>
<protein>
    <submittedName>
        <fullName evidence="1">Cof subfamily protein (Haloacid dehalogenase superfamily)</fullName>
    </submittedName>
</protein>
<dbReference type="InterPro" id="IPR006379">
    <property type="entry name" value="HAD-SF_hydro_IIB"/>
</dbReference>
<dbReference type="PANTHER" id="PTHR10000">
    <property type="entry name" value="PHOSPHOSERINE PHOSPHATASE"/>
    <property type="match status" value="1"/>
</dbReference>
<dbReference type="InterPro" id="IPR023214">
    <property type="entry name" value="HAD_sf"/>
</dbReference>
<dbReference type="SFLD" id="SFLDG01144">
    <property type="entry name" value="C2.B.4:_PGP_Like"/>
    <property type="match status" value="1"/>
</dbReference>
<dbReference type="InterPro" id="IPR000150">
    <property type="entry name" value="Cof"/>
</dbReference>
<accession>A0ABT9ZT37</accession>
<dbReference type="PROSITE" id="PS01228">
    <property type="entry name" value="COF_1"/>
    <property type="match status" value="1"/>
</dbReference>
<comment type="caution">
    <text evidence="1">The sequence shown here is derived from an EMBL/GenBank/DDBJ whole genome shotgun (WGS) entry which is preliminary data.</text>
</comment>
<dbReference type="PANTHER" id="PTHR10000:SF25">
    <property type="entry name" value="PHOSPHATASE YKRA-RELATED"/>
    <property type="match status" value="1"/>
</dbReference>
<evidence type="ECO:0000313" key="1">
    <source>
        <dbReference type="EMBL" id="MDQ0253886.1"/>
    </source>
</evidence>
<proteinExistence type="predicted"/>
<sequence length="258" mass="29236">MDNKVVFLDIDGTILNEDKQIPDSTKESVKLLQEQNINVAIATGRTPQHFQDIMAELNINSYVSFNGSYVVYNGEVIYKRPLNREHLITLEKEAVKREHPMVFLTEKELFANKPDDDAIHESMASLKLTHPPFHATFHHENDIYQALLFVEETESAWYEQHIKQFDFVRWHEKSMDVLPPGGSKAEGIKAMLEKLNIPPKNAIAFGDGLNDLEMLEFVGCGVAMGNAVPEAKEVADMITEHVNHDGIYKGLQHIGLLK</sequence>
<name>A0ABT9ZT37_9BACI</name>
<evidence type="ECO:0000313" key="2">
    <source>
        <dbReference type="Proteomes" id="UP001230005"/>
    </source>
</evidence>
<dbReference type="SUPFAM" id="SSF56784">
    <property type="entry name" value="HAD-like"/>
    <property type="match status" value="1"/>
</dbReference>
<dbReference type="CDD" id="cd07517">
    <property type="entry name" value="HAD_HPP"/>
    <property type="match status" value="1"/>
</dbReference>
<dbReference type="NCBIfam" id="TIGR01484">
    <property type="entry name" value="HAD-SF-IIB"/>
    <property type="match status" value="1"/>
</dbReference>
<reference evidence="1 2" key="1">
    <citation type="submission" date="2023-07" db="EMBL/GenBank/DDBJ databases">
        <title>Genomic Encyclopedia of Type Strains, Phase IV (KMG-IV): sequencing the most valuable type-strain genomes for metagenomic binning, comparative biology and taxonomic classification.</title>
        <authorList>
            <person name="Goeker M."/>
        </authorList>
    </citation>
    <scope>NUCLEOTIDE SEQUENCE [LARGE SCALE GENOMIC DNA]</scope>
    <source>
        <strain evidence="1 2">DSM 9768</strain>
    </source>
</reference>
<gene>
    <name evidence="1" type="ORF">J2S74_001258</name>
</gene>
<dbReference type="PROSITE" id="PS01229">
    <property type="entry name" value="COF_2"/>
    <property type="match status" value="1"/>
</dbReference>
<dbReference type="NCBIfam" id="TIGR00099">
    <property type="entry name" value="Cof-subfamily"/>
    <property type="match status" value="1"/>
</dbReference>
<dbReference type="Gene3D" id="3.30.1240.10">
    <property type="match status" value="1"/>
</dbReference>
<dbReference type="InterPro" id="IPR036412">
    <property type="entry name" value="HAD-like_sf"/>
</dbReference>
<dbReference type="SFLD" id="SFLDS00003">
    <property type="entry name" value="Haloacid_Dehalogenase"/>
    <property type="match status" value="1"/>
</dbReference>
<dbReference type="Proteomes" id="UP001230005">
    <property type="component" value="Unassembled WGS sequence"/>
</dbReference>